<dbReference type="InterPro" id="IPR036568">
    <property type="entry name" value="GGCT-like_sf"/>
</dbReference>
<feature type="domain" description="Gamma-glutamylcyclotransferase AIG2-like" evidence="5">
    <location>
        <begin position="27"/>
        <end position="153"/>
    </location>
</feature>
<evidence type="ECO:0000256" key="3">
    <source>
        <dbReference type="PIRSR" id="PIRSR617939-1"/>
    </source>
</evidence>
<sequence length="200" mass="22804">MGSQEDSQQSQDSTMTLMQDNRHEVLYFAYGSNLSTEQMRQRCPYSTPVGLAYLEGWKWFINGRGYANVAQVASDDGEGKGKGKASNAEGVYGLLYLLPPQDEELLDGYEGVPYDYQKYQVDVKWARGDGQDDGQDGSLRALIYVDGEETSEDAPRDEYVGRMERAIEDAVDNWGLDKCYADRVMRRFWKGKDGRWEDRQ</sequence>
<dbReference type="Gene3D" id="3.10.490.10">
    <property type="entry name" value="Gamma-glutamyl cyclotransferase-like"/>
    <property type="match status" value="1"/>
</dbReference>
<organism evidence="6 7">
    <name type="scientific">Dactylonectria estremocensis</name>
    <dbReference type="NCBI Taxonomy" id="1079267"/>
    <lineage>
        <taxon>Eukaryota</taxon>
        <taxon>Fungi</taxon>
        <taxon>Dikarya</taxon>
        <taxon>Ascomycota</taxon>
        <taxon>Pezizomycotina</taxon>
        <taxon>Sordariomycetes</taxon>
        <taxon>Hypocreomycetidae</taxon>
        <taxon>Hypocreales</taxon>
        <taxon>Nectriaceae</taxon>
        <taxon>Dactylonectria</taxon>
    </lineage>
</organism>
<gene>
    <name evidence="6" type="ORF">B0J13DRAFT_540141</name>
</gene>
<dbReference type="Proteomes" id="UP000717696">
    <property type="component" value="Unassembled WGS sequence"/>
</dbReference>
<evidence type="ECO:0000313" key="7">
    <source>
        <dbReference type="Proteomes" id="UP000717696"/>
    </source>
</evidence>
<keyword evidence="7" id="KW-1185">Reference proteome</keyword>
<keyword evidence="2" id="KW-0456">Lyase</keyword>
<dbReference type="PANTHER" id="PTHR12935:SF0">
    <property type="entry name" value="GAMMA-GLUTAMYLCYCLOTRANSFERASE"/>
    <property type="match status" value="1"/>
</dbReference>
<feature type="binding site" evidence="4">
    <location>
        <begin position="27"/>
        <end position="32"/>
    </location>
    <ligand>
        <name>substrate</name>
    </ligand>
</feature>
<accession>A0A9P9FBQ4</accession>
<dbReference type="CDD" id="cd06661">
    <property type="entry name" value="GGCT_like"/>
    <property type="match status" value="1"/>
</dbReference>
<name>A0A9P9FBQ4_9HYPO</name>
<dbReference type="EC" id="4.3.2.9" evidence="1"/>
<evidence type="ECO:0000256" key="4">
    <source>
        <dbReference type="PIRSR" id="PIRSR617939-2"/>
    </source>
</evidence>
<dbReference type="SUPFAM" id="SSF110857">
    <property type="entry name" value="Gamma-glutamyl cyclotransferase-like"/>
    <property type="match status" value="1"/>
</dbReference>
<dbReference type="PANTHER" id="PTHR12935">
    <property type="entry name" value="GAMMA-GLUTAMYLCYCLOTRANSFERASE"/>
    <property type="match status" value="1"/>
</dbReference>
<dbReference type="EMBL" id="JAGMUU010000002">
    <property type="protein sequence ID" value="KAH7160005.1"/>
    <property type="molecule type" value="Genomic_DNA"/>
</dbReference>
<feature type="active site" description="Proton acceptor" evidence="3">
    <location>
        <position position="110"/>
    </location>
</feature>
<dbReference type="OrthoDB" id="2924818at2759"/>
<evidence type="ECO:0000256" key="2">
    <source>
        <dbReference type="ARBA" id="ARBA00023239"/>
    </source>
</evidence>
<evidence type="ECO:0000313" key="6">
    <source>
        <dbReference type="EMBL" id="KAH7160005.1"/>
    </source>
</evidence>
<dbReference type="GO" id="GO:0003839">
    <property type="term" value="F:gamma-glutamylcyclotransferase activity"/>
    <property type="evidence" value="ECO:0007669"/>
    <property type="project" value="UniProtKB-EC"/>
</dbReference>
<dbReference type="InterPro" id="IPR013024">
    <property type="entry name" value="GGCT-like"/>
</dbReference>
<dbReference type="InterPro" id="IPR009288">
    <property type="entry name" value="AIG2-like_dom"/>
</dbReference>
<dbReference type="AlphaFoldDB" id="A0A9P9FBQ4"/>
<feature type="binding site" evidence="4">
    <location>
        <position position="159"/>
    </location>
    <ligand>
        <name>substrate</name>
    </ligand>
</feature>
<reference evidence="6" key="1">
    <citation type="journal article" date="2021" name="Nat. Commun.">
        <title>Genetic determinants of endophytism in the Arabidopsis root mycobiome.</title>
        <authorList>
            <person name="Mesny F."/>
            <person name="Miyauchi S."/>
            <person name="Thiergart T."/>
            <person name="Pickel B."/>
            <person name="Atanasova L."/>
            <person name="Karlsson M."/>
            <person name="Huettel B."/>
            <person name="Barry K.W."/>
            <person name="Haridas S."/>
            <person name="Chen C."/>
            <person name="Bauer D."/>
            <person name="Andreopoulos W."/>
            <person name="Pangilinan J."/>
            <person name="LaButti K."/>
            <person name="Riley R."/>
            <person name="Lipzen A."/>
            <person name="Clum A."/>
            <person name="Drula E."/>
            <person name="Henrissat B."/>
            <person name="Kohler A."/>
            <person name="Grigoriev I.V."/>
            <person name="Martin F.M."/>
            <person name="Hacquard S."/>
        </authorList>
    </citation>
    <scope>NUCLEOTIDE SEQUENCE</scope>
    <source>
        <strain evidence="6">MPI-CAGE-AT-0021</strain>
    </source>
</reference>
<dbReference type="InterPro" id="IPR017939">
    <property type="entry name" value="G-Glutamylcylcotransferase"/>
</dbReference>
<comment type="caution">
    <text evidence="6">The sequence shown here is derived from an EMBL/GenBank/DDBJ whole genome shotgun (WGS) entry which is preliminary data.</text>
</comment>
<evidence type="ECO:0000259" key="5">
    <source>
        <dbReference type="Pfam" id="PF06094"/>
    </source>
</evidence>
<protein>
    <recommendedName>
        <fullName evidence="1">gamma-glutamylcyclotransferase</fullName>
        <ecNumber evidence="1">4.3.2.9</ecNumber>
    </recommendedName>
</protein>
<proteinExistence type="predicted"/>
<dbReference type="Pfam" id="PF06094">
    <property type="entry name" value="GGACT"/>
    <property type="match status" value="1"/>
</dbReference>
<evidence type="ECO:0000256" key="1">
    <source>
        <dbReference type="ARBA" id="ARBA00012346"/>
    </source>
</evidence>